<dbReference type="EMBL" id="UYRU01017049">
    <property type="protein sequence ID" value="VDK52515.1"/>
    <property type="molecule type" value="Genomic_DNA"/>
</dbReference>
<accession>A0A3P6RFL3</accession>
<proteinExistence type="inferred from homology"/>
<dbReference type="Pfam" id="PF05769">
    <property type="entry name" value="SIKE"/>
    <property type="match status" value="1"/>
</dbReference>
<reference evidence="5 6" key="1">
    <citation type="submission" date="2018-11" db="EMBL/GenBank/DDBJ databases">
        <authorList>
            <consortium name="Pathogen Informatics"/>
        </authorList>
    </citation>
    <scope>NUCLEOTIDE SEQUENCE [LARGE SCALE GENOMIC DNA]</scope>
</reference>
<evidence type="ECO:0000313" key="6">
    <source>
        <dbReference type="Proteomes" id="UP000281553"/>
    </source>
</evidence>
<feature type="non-terminal residue" evidence="5">
    <location>
        <position position="96"/>
    </location>
</feature>
<evidence type="ECO:0000313" key="5">
    <source>
        <dbReference type="EMBL" id="VDK52515.1"/>
    </source>
</evidence>
<evidence type="ECO:0000256" key="2">
    <source>
        <dbReference type="ARBA" id="ARBA00023054"/>
    </source>
</evidence>
<dbReference type="OrthoDB" id="21214at2759"/>
<protein>
    <submittedName>
        <fullName evidence="5">Uncharacterized protein</fullName>
    </submittedName>
</protein>
<feature type="coiled-coil region" evidence="3">
    <location>
        <begin position="61"/>
        <end position="88"/>
    </location>
</feature>
<gene>
    <name evidence="5" type="ORF">DILT_LOCUS1911</name>
</gene>
<dbReference type="Proteomes" id="UP000281553">
    <property type="component" value="Unassembled WGS sequence"/>
</dbReference>
<keyword evidence="2 3" id="KW-0175">Coiled coil</keyword>
<evidence type="ECO:0000256" key="4">
    <source>
        <dbReference type="SAM" id="MobiDB-lite"/>
    </source>
</evidence>
<dbReference type="InterPro" id="IPR008555">
    <property type="entry name" value="SIKE"/>
</dbReference>
<evidence type="ECO:0000256" key="1">
    <source>
        <dbReference type="ARBA" id="ARBA00005537"/>
    </source>
</evidence>
<evidence type="ECO:0000256" key="3">
    <source>
        <dbReference type="SAM" id="Coils"/>
    </source>
</evidence>
<dbReference type="AlphaFoldDB" id="A0A3P6RFL3"/>
<comment type="similarity">
    <text evidence="1">Belongs to the SIKE family.</text>
</comment>
<name>A0A3P6RFL3_DIBLA</name>
<keyword evidence="6" id="KW-1185">Reference proteome</keyword>
<feature type="region of interest" description="Disordered" evidence="4">
    <location>
        <begin position="1"/>
        <end position="32"/>
    </location>
</feature>
<organism evidence="5 6">
    <name type="scientific">Dibothriocephalus latus</name>
    <name type="common">Fish tapeworm</name>
    <name type="synonym">Diphyllobothrium latum</name>
    <dbReference type="NCBI Taxonomy" id="60516"/>
    <lineage>
        <taxon>Eukaryota</taxon>
        <taxon>Metazoa</taxon>
        <taxon>Spiralia</taxon>
        <taxon>Lophotrochozoa</taxon>
        <taxon>Platyhelminthes</taxon>
        <taxon>Cestoda</taxon>
        <taxon>Eucestoda</taxon>
        <taxon>Diphyllobothriidea</taxon>
        <taxon>Diphyllobothriidae</taxon>
        <taxon>Dibothriocephalus</taxon>
    </lineage>
</organism>
<sequence length="96" mass="10559">MRTTAVEKALQPPGSAAGGAPVSKDHPLSNGVRQAKALNEERVLMMAAIAQEVAEQSDRYSTELQMELKRLETENAGLRELLEIRMKEQPRPQSSS</sequence>